<reference evidence="9 10" key="1">
    <citation type="submission" date="2024-10" db="EMBL/GenBank/DDBJ databases">
        <title>The Natural Products Discovery Center: Release of the First 8490 Sequenced Strains for Exploring Actinobacteria Biosynthetic Diversity.</title>
        <authorList>
            <person name="Kalkreuter E."/>
            <person name="Kautsar S.A."/>
            <person name="Yang D."/>
            <person name="Bader C.D."/>
            <person name="Teijaro C.N."/>
            <person name="Fluegel L."/>
            <person name="Davis C.M."/>
            <person name="Simpson J.R."/>
            <person name="Lauterbach L."/>
            <person name="Steele A.D."/>
            <person name="Gui C."/>
            <person name="Meng S."/>
            <person name="Li G."/>
            <person name="Viehrig K."/>
            <person name="Ye F."/>
            <person name="Su P."/>
            <person name="Kiefer A.F."/>
            <person name="Nichols A."/>
            <person name="Cepeda A.J."/>
            <person name="Yan W."/>
            <person name="Fan B."/>
            <person name="Jiang Y."/>
            <person name="Adhikari A."/>
            <person name="Zheng C.-J."/>
            <person name="Schuster L."/>
            <person name="Cowan T.M."/>
            <person name="Smanski M.J."/>
            <person name="Chevrette M.G."/>
            <person name="De Carvalho L.P.S."/>
            <person name="Shen B."/>
        </authorList>
    </citation>
    <scope>NUCLEOTIDE SEQUENCE [LARGE SCALE GENOMIC DNA]</scope>
    <source>
        <strain evidence="9 10">NPDC049639</strain>
    </source>
</reference>
<evidence type="ECO:0000256" key="2">
    <source>
        <dbReference type="ARBA" id="ARBA00009765"/>
    </source>
</evidence>
<protein>
    <submittedName>
        <fullName evidence="9">Magnesium and cobalt transport protein CorA</fullName>
    </submittedName>
</protein>
<dbReference type="PANTHER" id="PTHR46494:SF1">
    <property type="entry name" value="CORA FAMILY METAL ION TRANSPORTER (EUROFUNG)"/>
    <property type="match status" value="1"/>
</dbReference>
<comment type="caution">
    <text evidence="9">The sequence shown here is derived from an EMBL/GenBank/DDBJ whole genome shotgun (WGS) entry which is preliminary data.</text>
</comment>
<dbReference type="Pfam" id="PF01544">
    <property type="entry name" value="CorA"/>
    <property type="match status" value="1"/>
</dbReference>
<keyword evidence="6 8" id="KW-1133">Transmembrane helix</keyword>
<keyword evidence="10" id="KW-1185">Reference proteome</keyword>
<comment type="subcellular location">
    <subcellularLocation>
        <location evidence="1">Cell membrane</location>
        <topology evidence="1">Multi-pass membrane protein</topology>
    </subcellularLocation>
</comment>
<dbReference type="EMBL" id="JBITLV010000005">
    <property type="protein sequence ID" value="MFI7588461.1"/>
    <property type="molecule type" value="Genomic_DNA"/>
</dbReference>
<name>A0ABW8AQ09_9ACTN</name>
<evidence type="ECO:0000256" key="3">
    <source>
        <dbReference type="ARBA" id="ARBA00022448"/>
    </source>
</evidence>
<dbReference type="RefSeq" id="WP_398282145.1">
    <property type="nucleotide sequence ID" value="NZ_JBITLV010000005.1"/>
</dbReference>
<dbReference type="InterPro" id="IPR045863">
    <property type="entry name" value="CorA_TM1_TM2"/>
</dbReference>
<organism evidence="9 10">
    <name type="scientific">Spongisporangium articulatum</name>
    <dbReference type="NCBI Taxonomy" id="3362603"/>
    <lineage>
        <taxon>Bacteria</taxon>
        <taxon>Bacillati</taxon>
        <taxon>Actinomycetota</taxon>
        <taxon>Actinomycetes</taxon>
        <taxon>Kineosporiales</taxon>
        <taxon>Kineosporiaceae</taxon>
        <taxon>Spongisporangium</taxon>
    </lineage>
</organism>
<comment type="similarity">
    <text evidence="2">Belongs to the CorA metal ion transporter (MIT) (TC 1.A.35) family.</text>
</comment>
<proteinExistence type="inferred from homology"/>
<evidence type="ECO:0000256" key="1">
    <source>
        <dbReference type="ARBA" id="ARBA00004651"/>
    </source>
</evidence>
<sequence>MARNPLNPLYPSTRPSLPMPLAVLRPAAQARKAAVSSKAVVEVPKTDALLDAAVDWALYRDGLREYPDDFEQAVKVAREGEGFVWLGLHEPSTEQLDELGAVFNLHPLALEDAASPNQRPKVERHESDIFVAIRTLAYVDSVERHDGGDLVETGTIMVFVGDWFVVTIRHGRHASMSGLRRRLEQNEDQLALGPSAVLHAVTDKVVDDYLAVVDAIQEDIEELERQVFAPRGGTDIERIYQLKRDIIEAKRTVWPLAAPLRELAERPRRMIHPDIREYFRDVDDHLARVHEQIAAFDELLTSMLQAGLARVAVAENEDMRKISAWVAIAAVPTMIAGIYGMNFQHMPGQSSPWGYPSLMVAMAGVCLFLWRGFKRNGWL</sequence>
<keyword evidence="3" id="KW-0813">Transport</keyword>
<dbReference type="Gene3D" id="3.30.460.20">
    <property type="entry name" value="CorA soluble domain-like"/>
    <property type="match status" value="1"/>
</dbReference>
<dbReference type="Proteomes" id="UP001612915">
    <property type="component" value="Unassembled WGS sequence"/>
</dbReference>
<evidence type="ECO:0000256" key="4">
    <source>
        <dbReference type="ARBA" id="ARBA00022475"/>
    </source>
</evidence>
<evidence type="ECO:0000256" key="7">
    <source>
        <dbReference type="ARBA" id="ARBA00023136"/>
    </source>
</evidence>
<dbReference type="Gene3D" id="1.20.58.340">
    <property type="entry name" value="Magnesium transport protein CorA, transmembrane region"/>
    <property type="match status" value="2"/>
</dbReference>
<accession>A0ABW8AQ09</accession>
<feature type="transmembrane region" description="Helical" evidence="8">
    <location>
        <begin position="353"/>
        <end position="373"/>
    </location>
</feature>
<keyword evidence="4" id="KW-1003">Cell membrane</keyword>
<dbReference type="InterPro" id="IPR045861">
    <property type="entry name" value="CorA_cytoplasmic_dom"/>
</dbReference>
<evidence type="ECO:0000256" key="5">
    <source>
        <dbReference type="ARBA" id="ARBA00022692"/>
    </source>
</evidence>
<keyword evidence="7 8" id="KW-0472">Membrane</keyword>
<feature type="transmembrane region" description="Helical" evidence="8">
    <location>
        <begin position="322"/>
        <end position="341"/>
    </location>
</feature>
<evidence type="ECO:0000256" key="6">
    <source>
        <dbReference type="ARBA" id="ARBA00022989"/>
    </source>
</evidence>
<gene>
    <name evidence="9" type="ORF">ACIB24_15435</name>
</gene>
<dbReference type="PANTHER" id="PTHR46494">
    <property type="entry name" value="CORA FAMILY METAL ION TRANSPORTER (EUROFUNG)"/>
    <property type="match status" value="1"/>
</dbReference>
<dbReference type="SUPFAM" id="SSF144083">
    <property type="entry name" value="Magnesium transport protein CorA, transmembrane region"/>
    <property type="match status" value="1"/>
</dbReference>
<dbReference type="InterPro" id="IPR002523">
    <property type="entry name" value="MgTranspt_CorA/ZnTranspt_ZntB"/>
</dbReference>
<dbReference type="SUPFAM" id="SSF143865">
    <property type="entry name" value="CorA soluble domain-like"/>
    <property type="match status" value="1"/>
</dbReference>
<evidence type="ECO:0000256" key="8">
    <source>
        <dbReference type="SAM" id="Phobius"/>
    </source>
</evidence>
<dbReference type="CDD" id="cd12830">
    <property type="entry name" value="MtCorA-like"/>
    <property type="match status" value="1"/>
</dbReference>
<evidence type="ECO:0000313" key="9">
    <source>
        <dbReference type="EMBL" id="MFI7588461.1"/>
    </source>
</evidence>
<keyword evidence="5 8" id="KW-0812">Transmembrane</keyword>
<evidence type="ECO:0000313" key="10">
    <source>
        <dbReference type="Proteomes" id="UP001612915"/>
    </source>
</evidence>